<proteinExistence type="predicted"/>
<feature type="domain" description="NAD(P)-binding" evidence="1">
    <location>
        <begin position="7"/>
        <end position="192"/>
    </location>
</feature>
<dbReference type="EMBL" id="CP030840">
    <property type="protein sequence ID" value="AXC15806.1"/>
    <property type="molecule type" value="Genomic_DNA"/>
</dbReference>
<reference evidence="2 3" key="1">
    <citation type="journal article" date="2018" name="Front. Microbiol.">
        <title>Hydrolytic Capabilities as a Key to Environmental Success: Chitinolytic and Cellulolytic Acidobacteria From Acidic Sub-arctic Soils and Boreal Peatlands.</title>
        <authorList>
            <person name="Belova S.E."/>
            <person name="Ravin N.V."/>
            <person name="Pankratov T.A."/>
            <person name="Rakitin A.L."/>
            <person name="Ivanova A.A."/>
            <person name="Beletsky A.V."/>
            <person name="Mardanov A.V."/>
            <person name="Sinninghe Damste J.S."/>
            <person name="Dedysh S.N."/>
        </authorList>
    </citation>
    <scope>NUCLEOTIDE SEQUENCE [LARGE SCALE GENOMIC DNA]</scope>
    <source>
        <strain evidence="2 3">SBC82</strain>
    </source>
</reference>
<protein>
    <submittedName>
        <fullName evidence="2">Oxidoreductase ylbE</fullName>
    </submittedName>
</protein>
<accession>A0A2Z5GB08</accession>
<dbReference type="RefSeq" id="WP_114211139.1">
    <property type="nucleotide sequence ID" value="NZ_CP030840.1"/>
</dbReference>
<organism evidence="2 3">
    <name type="scientific">Acidisarcina polymorpha</name>
    <dbReference type="NCBI Taxonomy" id="2211140"/>
    <lineage>
        <taxon>Bacteria</taxon>
        <taxon>Pseudomonadati</taxon>
        <taxon>Acidobacteriota</taxon>
        <taxon>Terriglobia</taxon>
        <taxon>Terriglobales</taxon>
        <taxon>Acidobacteriaceae</taxon>
        <taxon>Acidisarcina</taxon>
    </lineage>
</organism>
<dbReference type="InterPro" id="IPR036291">
    <property type="entry name" value="NAD(P)-bd_dom_sf"/>
</dbReference>
<sequence length="217" mass="23025">MKVFIIGISGATGSRVARLLADEGNTVSGLYRHPEQLAGIQALGASGTLGDVATTSEEELASAITGADVLVFSAGAGEQDDDSMIDAVDRDGVLKTIAALRIAGISRLLLVSVFPEAWRERHMPKSFEHYMAAKKQADVYLVHSELDWVILRPSALTDDPGTGRVSLSEAEIHIDISRDDVAATIATLLHRPEVRRRILEVTAGGTPIASAVATLSN</sequence>
<dbReference type="SUPFAM" id="SSF51735">
    <property type="entry name" value="NAD(P)-binding Rossmann-fold domains"/>
    <property type="match status" value="1"/>
</dbReference>
<evidence type="ECO:0000259" key="1">
    <source>
        <dbReference type="Pfam" id="PF13460"/>
    </source>
</evidence>
<evidence type="ECO:0000313" key="3">
    <source>
        <dbReference type="Proteomes" id="UP000253606"/>
    </source>
</evidence>
<dbReference type="Gene3D" id="3.40.50.720">
    <property type="entry name" value="NAD(P)-binding Rossmann-like Domain"/>
    <property type="match status" value="1"/>
</dbReference>
<keyword evidence="3" id="KW-1185">Reference proteome</keyword>
<dbReference type="KEGG" id="abas:ACPOL_6594"/>
<evidence type="ECO:0000313" key="2">
    <source>
        <dbReference type="EMBL" id="AXC15806.1"/>
    </source>
</evidence>
<name>A0A2Z5GB08_9BACT</name>
<dbReference type="Proteomes" id="UP000253606">
    <property type="component" value="Chromosome"/>
</dbReference>
<gene>
    <name evidence="2" type="ORF">ACPOL_6594</name>
</gene>
<dbReference type="Pfam" id="PF13460">
    <property type="entry name" value="NAD_binding_10"/>
    <property type="match status" value="1"/>
</dbReference>
<dbReference type="CDD" id="cd05243">
    <property type="entry name" value="SDR_a5"/>
    <property type="match status" value="1"/>
</dbReference>
<dbReference type="AlphaFoldDB" id="A0A2Z5GB08"/>
<dbReference type="PANTHER" id="PTHR15020:SF50">
    <property type="entry name" value="UPF0659 PROTEIN YMR090W"/>
    <property type="match status" value="1"/>
</dbReference>
<dbReference type="InterPro" id="IPR016040">
    <property type="entry name" value="NAD(P)-bd_dom"/>
</dbReference>
<dbReference type="PANTHER" id="PTHR15020">
    <property type="entry name" value="FLAVIN REDUCTASE-RELATED"/>
    <property type="match status" value="1"/>
</dbReference>
<dbReference type="OrthoDB" id="9807212at2"/>